<dbReference type="EMBL" id="JBBPBK010000002">
    <property type="protein sequence ID" value="KAK9290563.1"/>
    <property type="molecule type" value="Genomic_DNA"/>
</dbReference>
<name>A0AAP0S6U2_LIQFO</name>
<feature type="region of interest" description="Disordered" evidence="2">
    <location>
        <begin position="89"/>
        <end position="112"/>
    </location>
</feature>
<feature type="coiled-coil region" evidence="1">
    <location>
        <begin position="35"/>
        <end position="69"/>
    </location>
</feature>
<sequence length="112" mass="12981">MEDHLSQITEGMPVKEARDEAFTMVFDLWHHQKDNAVLINDNVKLKLEASNLENQVLELHEKLALARNAYKDEKWKLSPEVVKMQEELTLDGSTSKEQNAELQSQLLKLHRS</sequence>
<evidence type="ECO:0000313" key="3">
    <source>
        <dbReference type="EMBL" id="KAK9290563.1"/>
    </source>
</evidence>
<feature type="compositionally biased region" description="Polar residues" evidence="2">
    <location>
        <begin position="91"/>
        <end position="106"/>
    </location>
</feature>
<organism evidence="3 4">
    <name type="scientific">Liquidambar formosana</name>
    <name type="common">Formosan gum</name>
    <dbReference type="NCBI Taxonomy" id="63359"/>
    <lineage>
        <taxon>Eukaryota</taxon>
        <taxon>Viridiplantae</taxon>
        <taxon>Streptophyta</taxon>
        <taxon>Embryophyta</taxon>
        <taxon>Tracheophyta</taxon>
        <taxon>Spermatophyta</taxon>
        <taxon>Magnoliopsida</taxon>
        <taxon>eudicotyledons</taxon>
        <taxon>Gunneridae</taxon>
        <taxon>Pentapetalae</taxon>
        <taxon>Saxifragales</taxon>
        <taxon>Altingiaceae</taxon>
        <taxon>Liquidambar</taxon>
    </lineage>
</organism>
<evidence type="ECO:0000256" key="2">
    <source>
        <dbReference type="SAM" id="MobiDB-lite"/>
    </source>
</evidence>
<comment type="caution">
    <text evidence="3">The sequence shown here is derived from an EMBL/GenBank/DDBJ whole genome shotgun (WGS) entry which is preliminary data.</text>
</comment>
<accession>A0AAP0S6U2</accession>
<protein>
    <submittedName>
        <fullName evidence="3">Uncharacterized protein</fullName>
    </submittedName>
</protein>
<evidence type="ECO:0000256" key="1">
    <source>
        <dbReference type="SAM" id="Coils"/>
    </source>
</evidence>
<reference evidence="3 4" key="1">
    <citation type="journal article" date="2024" name="Plant J.">
        <title>Genome sequences and population genomics reveal climatic adaptation and genomic divergence between two closely related sweetgum species.</title>
        <authorList>
            <person name="Xu W.Q."/>
            <person name="Ren C.Q."/>
            <person name="Zhang X.Y."/>
            <person name="Comes H.P."/>
            <person name="Liu X.H."/>
            <person name="Li Y.G."/>
            <person name="Kettle C.J."/>
            <person name="Jalonen R."/>
            <person name="Gaisberger H."/>
            <person name="Ma Y.Z."/>
            <person name="Qiu Y.X."/>
        </authorList>
    </citation>
    <scope>NUCLEOTIDE SEQUENCE [LARGE SCALE GENOMIC DNA]</scope>
    <source>
        <strain evidence="3">Hangzhou</strain>
    </source>
</reference>
<keyword evidence="4" id="KW-1185">Reference proteome</keyword>
<proteinExistence type="predicted"/>
<dbReference type="Proteomes" id="UP001415857">
    <property type="component" value="Unassembled WGS sequence"/>
</dbReference>
<dbReference type="AlphaFoldDB" id="A0AAP0S6U2"/>
<keyword evidence="1" id="KW-0175">Coiled coil</keyword>
<evidence type="ECO:0000313" key="4">
    <source>
        <dbReference type="Proteomes" id="UP001415857"/>
    </source>
</evidence>
<gene>
    <name evidence="3" type="ORF">L1049_008733</name>
</gene>